<dbReference type="InterPro" id="IPR013749">
    <property type="entry name" value="PM/HMP-P_kinase-1"/>
</dbReference>
<evidence type="ECO:0000313" key="3">
    <source>
        <dbReference type="Proteomes" id="UP000077245"/>
    </source>
</evidence>
<dbReference type="GO" id="GO:0008972">
    <property type="term" value="F:phosphomethylpyrimidine kinase activity"/>
    <property type="evidence" value="ECO:0007669"/>
    <property type="project" value="UniProtKB-EC"/>
</dbReference>
<dbReference type="CDD" id="cd01169">
    <property type="entry name" value="HMPP_kinase"/>
    <property type="match status" value="1"/>
</dbReference>
<organism evidence="2 3">
    <name type="scientific">Methanobrevibacter curvatus</name>
    <dbReference type="NCBI Taxonomy" id="49547"/>
    <lineage>
        <taxon>Archaea</taxon>
        <taxon>Methanobacteriati</taxon>
        <taxon>Methanobacteriota</taxon>
        <taxon>Methanomada group</taxon>
        <taxon>Methanobacteria</taxon>
        <taxon>Methanobacteriales</taxon>
        <taxon>Methanobacteriaceae</taxon>
        <taxon>Methanobrevibacter</taxon>
    </lineage>
</organism>
<dbReference type="EC" id="2.7.4.7" evidence="2"/>
<dbReference type="InterPro" id="IPR029056">
    <property type="entry name" value="Ribokinase-like"/>
</dbReference>
<accession>A0A166C1H4</accession>
<dbReference type="EMBL" id="LWMV01000125">
    <property type="protein sequence ID" value="KZX14032.1"/>
    <property type="molecule type" value="Genomic_DNA"/>
</dbReference>
<dbReference type="Proteomes" id="UP000077245">
    <property type="component" value="Unassembled WGS sequence"/>
</dbReference>
<dbReference type="Gene3D" id="3.40.1190.20">
    <property type="match status" value="1"/>
</dbReference>
<dbReference type="STRING" id="49547.MBCUR_06500"/>
<keyword evidence="3" id="KW-1185">Reference proteome</keyword>
<dbReference type="GO" id="GO:0005829">
    <property type="term" value="C:cytosol"/>
    <property type="evidence" value="ECO:0007669"/>
    <property type="project" value="TreeGrafter"/>
</dbReference>
<dbReference type="AlphaFoldDB" id="A0A166C1H4"/>
<evidence type="ECO:0000313" key="2">
    <source>
        <dbReference type="EMBL" id="KZX14032.1"/>
    </source>
</evidence>
<dbReference type="GO" id="GO:0008902">
    <property type="term" value="F:hydroxymethylpyrimidine kinase activity"/>
    <property type="evidence" value="ECO:0007669"/>
    <property type="project" value="UniProtKB-EC"/>
</dbReference>
<dbReference type="PANTHER" id="PTHR20858">
    <property type="entry name" value="PHOSPHOMETHYLPYRIMIDINE KINASE"/>
    <property type="match status" value="1"/>
</dbReference>
<dbReference type="OrthoDB" id="43786at2157"/>
<dbReference type="EC" id="2.7.1.49" evidence="2"/>
<feature type="domain" description="Pyridoxamine kinase/Phosphomethylpyrimidine kinase" evidence="1">
    <location>
        <begin position="10"/>
        <end position="236"/>
    </location>
</feature>
<dbReference type="SUPFAM" id="SSF53613">
    <property type="entry name" value="Ribokinase-like"/>
    <property type="match status" value="1"/>
</dbReference>
<sequence>MIGLTIAGFDPSGGAGVLRDIHTFRDLNIHPTAVVTSLTAQNPNKFFSTYPIGEKYIEEQIDSIFDEYSIEYGKTGMLYNEKIVKKAHKKLKEYDVKYVVDPVIVSSSGGALSDKTFIKSLKKKILNDSILTTPNIKEAEDLSNIKINSADEAIEASRIISKHTNVLITGGHLNGMNVLNIDGKIETFKTEILKTNSTHGSGCGLSAAITGYLIKGNDLKTSIKLANKYIYKQIKNCWYGTLR</sequence>
<keyword evidence="2" id="KW-0808">Transferase</keyword>
<dbReference type="PANTHER" id="PTHR20858:SF17">
    <property type="entry name" value="HYDROXYMETHYLPYRIMIDINE_PHOSPHOMETHYLPYRIMIDINE KINASE THI20-RELATED"/>
    <property type="match status" value="1"/>
</dbReference>
<evidence type="ECO:0000259" key="1">
    <source>
        <dbReference type="Pfam" id="PF08543"/>
    </source>
</evidence>
<dbReference type="RefSeq" id="WP_067090126.1">
    <property type="nucleotide sequence ID" value="NZ_LWMV01000125.1"/>
</dbReference>
<keyword evidence="2" id="KW-0418">Kinase</keyword>
<dbReference type="Pfam" id="PF08543">
    <property type="entry name" value="Phos_pyr_kin"/>
    <property type="match status" value="1"/>
</dbReference>
<name>A0A166C1H4_9EURY</name>
<gene>
    <name evidence="2" type="primary">thiD</name>
    <name evidence="2" type="ORF">MBCUR_06500</name>
</gene>
<comment type="caution">
    <text evidence="2">The sequence shown here is derived from an EMBL/GenBank/DDBJ whole genome shotgun (WGS) entry which is preliminary data.</text>
</comment>
<dbReference type="GO" id="GO:0009228">
    <property type="term" value="P:thiamine biosynthetic process"/>
    <property type="evidence" value="ECO:0007669"/>
    <property type="project" value="InterPro"/>
</dbReference>
<dbReference type="NCBIfam" id="TIGR00097">
    <property type="entry name" value="HMP-P_kinase"/>
    <property type="match status" value="1"/>
</dbReference>
<dbReference type="InterPro" id="IPR004399">
    <property type="entry name" value="HMP/HMP-P_kinase_dom"/>
</dbReference>
<reference evidence="2 3" key="1">
    <citation type="submission" date="2016-04" db="EMBL/GenBank/DDBJ databases">
        <title>Genome sequence of Methanobrevibacter curvatus DSM 11111.</title>
        <authorList>
            <person name="Poehlein A."/>
            <person name="Seedorf H."/>
            <person name="Daniel R."/>
        </authorList>
    </citation>
    <scope>NUCLEOTIDE SEQUENCE [LARGE SCALE GENOMIC DNA]</scope>
    <source>
        <strain evidence="2 3">DSM 11111</strain>
    </source>
</reference>
<proteinExistence type="predicted"/>
<protein>
    <submittedName>
        <fullName evidence="2">Hydroxymethylpyrimidine/phosphomethylpyrimidine kinase</fullName>
        <ecNumber evidence="2">2.7.1.49</ecNumber>
        <ecNumber evidence="2">2.7.4.7</ecNumber>
    </submittedName>
</protein>
<dbReference type="PATRIC" id="fig|49547.3.peg.684"/>